<proteinExistence type="predicted"/>
<dbReference type="Proteomes" id="UP000654345">
    <property type="component" value="Unassembled WGS sequence"/>
</dbReference>
<protein>
    <recommendedName>
        <fullName evidence="1">Metallo-beta-lactamase domain-containing protein</fullName>
    </recommendedName>
</protein>
<dbReference type="InterPro" id="IPR036866">
    <property type="entry name" value="RibonucZ/Hydroxyglut_hydro"/>
</dbReference>
<dbReference type="SUPFAM" id="SSF56281">
    <property type="entry name" value="Metallo-hydrolase/oxidoreductase"/>
    <property type="match status" value="1"/>
</dbReference>
<name>A0ABQ3UMK7_9CHLR</name>
<dbReference type="Gene3D" id="3.60.15.10">
    <property type="entry name" value="Ribonuclease Z/Hydroxyacylglutathione hydrolase-like"/>
    <property type="match status" value="1"/>
</dbReference>
<accession>A0ABQ3UMK7</accession>
<gene>
    <name evidence="2" type="ORF">KSB_24080</name>
</gene>
<evidence type="ECO:0000313" key="2">
    <source>
        <dbReference type="EMBL" id="GHO53933.1"/>
    </source>
</evidence>
<feature type="domain" description="Metallo-beta-lactamase" evidence="1">
    <location>
        <begin position="18"/>
        <end position="220"/>
    </location>
</feature>
<dbReference type="PANTHER" id="PTHR23131">
    <property type="entry name" value="ENDORIBONUCLEASE LACTB2"/>
    <property type="match status" value="1"/>
</dbReference>
<dbReference type="RefSeq" id="WP_201370700.1">
    <property type="nucleotide sequence ID" value="NZ_BNJG01000001.1"/>
</dbReference>
<dbReference type="EMBL" id="BNJG01000001">
    <property type="protein sequence ID" value="GHO53933.1"/>
    <property type="molecule type" value="Genomic_DNA"/>
</dbReference>
<dbReference type="InterPro" id="IPR050662">
    <property type="entry name" value="Sec-metab_biosynth-thioest"/>
</dbReference>
<evidence type="ECO:0000259" key="1">
    <source>
        <dbReference type="SMART" id="SM00849"/>
    </source>
</evidence>
<sequence>MHPTKARMVHTITDRFSMANTYLINDEHLVVVDPGSELNVRLLHHYIQRILGRSPQDIDLVVFTHLHPDHTAGLAALKATCSAPVAASALVKQLALDNENKGNVLPHISHFAGRMLPDSLQHLDLFPPAYLQQMQLVDIWLEDITGLPEHPEWRVIASPGHTPESLCLYNPFSLELICGDTVLTNESERPRLRAGASRHLLRETLHVLRSLDIHYLYPGHGRPILSLHPLQRYEIAW</sequence>
<evidence type="ECO:0000313" key="3">
    <source>
        <dbReference type="Proteomes" id="UP000654345"/>
    </source>
</evidence>
<dbReference type="SMART" id="SM00849">
    <property type="entry name" value="Lactamase_B"/>
    <property type="match status" value="1"/>
</dbReference>
<reference evidence="2 3" key="1">
    <citation type="journal article" date="2021" name="Int. J. Syst. Evol. Microbiol.">
        <title>Reticulibacter mediterranei gen. nov., sp. nov., within the new family Reticulibacteraceae fam. nov., and Ktedonospora formicarum gen. nov., sp. nov., Ktedonobacter robiniae sp. nov., Dictyobacter formicarum sp. nov. and Dictyobacter arantiisoli sp. nov., belonging to the class Ktedonobacteria.</title>
        <authorList>
            <person name="Yabe S."/>
            <person name="Zheng Y."/>
            <person name="Wang C.M."/>
            <person name="Sakai Y."/>
            <person name="Abe K."/>
            <person name="Yokota A."/>
            <person name="Donadio S."/>
            <person name="Cavaletti L."/>
            <person name="Monciardini P."/>
        </authorList>
    </citation>
    <scope>NUCLEOTIDE SEQUENCE [LARGE SCALE GENOMIC DNA]</scope>
    <source>
        <strain evidence="2 3">SOSP1-30</strain>
    </source>
</reference>
<keyword evidence="3" id="KW-1185">Reference proteome</keyword>
<organism evidence="2 3">
    <name type="scientific">Ktedonobacter robiniae</name>
    <dbReference type="NCBI Taxonomy" id="2778365"/>
    <lineage>
        <taxon>Bacteria</taxon>
        <taxon>Bacillati</taxon>
        <taxon>Chloroflexota</taxon>
        <taxon>Ktedonobacteria</taxon>
        <taxon>Ktedonobacterales</taxon>
        <taxon>Ktedonobacteraceae</taxon>
        <taxon>Ktedonobacter</taxon>
    </lineage>
</organism>
<dbReference type="PANTHER" id="PTHR23131:SF0">
    <property type="entry name" value="ENDORIBONUCLEASE LACTB2"/>
    <property type="match status" value="1"/>
</dbReference>
<comment type="caution">
    <text evidence="2">The sequence shown here is derived from an EMBL/GenBank/DDBJ whole genome shotgun (WGS) entry which is preliminary data.</text>
</comment>
<dbReference type="Pfam" id="PF00753">
    <property type="entry name" value="Lactamase_B"/>
    <property type="match status" value="1"/>
</dbReference>
<dbReference type="InterPro" id="IPR001279">
    <property type="entry name" value="Metallo-B-lactamas"/>
</dbReference>